<sequence>MKLQIYVFAGIAEHIQGPVIHLEWKQQAPLTPVLLKQHLMERYPQAAALWPQAFIAINQSYAEDNQIIVEGDEIAIIPPVSGGQVQLVEITQQPISIEAVTAKVLHPNHGATLTFIGTTREWTHGKRTTRLEYEAYEPMAVKTMLTIVEQISASFEGTLCAITHRLGVVAVGECSVVIAVSAPHRDAAYEASRYAIERLKQMVPIWKKEIWEDGSEWKGHQQGPWNPLANPMPERS</sequence>
<dbReference type="Pfam" id="PF02391">
    <property type="entry name" value="MoaE"/>
    <property type="match status" value="1"/>
</dbReference>
<dbReference type="PANTHER" id="PTHR23404">
    <property type="entry name" value="MOLYBDOPTERIN SYNTHASE RELATED"/>
    <property type="match status" value="1"/>
</dbReference>
<comment type="caution">
    <text evidence="2">The sequence shown here is derived from an EMBL/GenBank/DDBJ whole genome shotgun (WGS) entry which is preliminary data.</text>
</comment>
<dbReference type="Gene3D" id="3.10.20.30">
    <property type="match status" value="1"/>
</dbReference>
<organism evidence="2 3">
    <name type="scientific">Paenibacillus agricola</name>
    <dbReference type="NCBI Taxonomy" id="2716264"/>
    <lineage>
        <taxon>Bacteria</taxon>
        <taxon>Bacillati</taxon>
        <taxon>Bacillota</taxon>
        <taxon>Bacilli</taxon>
        <taxon>Bacillales</taxon>
        <taxon>Paenibacillaceae</taxon>
        <taxon>Paenibacillus</taxon>
    </lineage>
</organism>
<dbReference type="CDD" id="cd00756">
    <property type="entry name" value="MoaE"/>
    <property type="match status" value="1"/>
</dbReference>
<dbReference type="Gene3D" id="3.90.1170.40">
    <property type="entry name" value="Molybdopterin biosynthesis MoaE subunit"/>
    <property type="match status" value="1"/>
</dbReference>
<dbReference type="CDD" id="cd00754">
    <property type="entry name" value="Ubl_MoaD"/>
    <property type="match status" value="1"/>
</dbReference>
<dbReference type="Pfam" id="PF02597">
    <property type="entry name" value="ThiS"/>
    <property type="match status" value="1"/>
</dbReference>
<dbReference type="InterPro" id="IPR003749">
    <property type="entry name" value="ThiS/MoaD-like"/>
</dbReference>
<keyword evidence="3" id="KW-1185">Reference proteome</keyword>
<dbReference type="SUPFAM" id="SSF54285">
    <property type="entry name" value="MoaD/ThiS"/>
    <property type="match status" value="1"/>
</dbReference>
<accession>A0ABX0J9Q0</accession>
<dbReference type="Proteomes" id="UP001165962">
    <property type="component" value="Unassembled WGS sequence"/>
</dbReference>
<evidence type="ECO:0000313" key="2">
    <source>
        <dbReference type="EMBL" id="NHN31602.1"/>
    </source>
</evidence>
<dbReference type="SUPFAM" id="SSF54690">
    <property type="entry name" value="Molybdopterin synthase subunit MoaE"/>
    <property type="match status" value="1"/>
</dbReference>
<dbReference type="RefSeq" id="WP_166151765.1">
    <property type="nucleotide sequence ID" value="NZ_JAAOIW010000005.1"/>
</dbReference>
<proteinExistence type="predicted"/>
<evidence type="ECO:0000256" key="1">
    <source>
        <dbReference type="SAM" id="MobiDB-lite"/>
    </source>
</evidence>
<dbReference type="InterPro" id="IPR016155">
    <property type="entry name" value="Mopterin_synth/thiamin_S_b"/>
</dbReference>
<evidence type="ECO:0000313" key="3">
    <source>
        <dbReference type="Proteomes" id="UP001165962"/>
    </source>
</evidence>
<feature type="region of interest" description="Disordered" evidence="1">
    <location>
        <begin position="216"/>
        <end position="236"/>
    </location>
</feature>
<dbReference type="InterPro" id="IPR012675">
    <property type="entry name" value="Beta-grasp_dom_sf"/>
</dbReference>
<gene>
    <name evidence="2" type="ORF">G9U52_17350</name>
</gene>
<dbReference type="EMBL" id="JAAOIW010000005">
    <property type="protein sequence ID" value="NHN31602.1"/>
    <property type="molecule type" value="Genomic_DNA"/>
</dbReference>
<reference evidence="2" key="1">
    <citation type="submission" date="2020-03" db="EMBL/GenBank/DDBJ databases">
        <title>Draft sequencing of Paenibacilllus sp. S3N08.</title>
        <authorList>
            <person name="Kim D.-U."/>
        </authorList>
    </citation>
    <scope>NUCLEOTIDE SEQUENCE</scope>
    <source>
        <strain evidence="2">S3N08</strain>
    </source>
</reference>
<protein>
    <submittedName>
        <fullName evidence="2">Molybdopterin converting factor</fullName>
    </submittedName>
</protein>
<name>A0ABX0J9Q0_9BACL</name>
<dbReference type="InterPro" id="IPR036563">
    <property type="entry name" value="MoaE_sf"/>
</dbReference>
<dbReference type="InterPro" id="IPR003448">
    <property type="entry name" value="Mopterin_biosynth_MoaE"/>
</dbReference>